<dbReference type="InterPro" id="IPR032710">
    <property type="entry name" value="NTF2-like_dom_sf"/>
</dbReference>
<dbReference type="SMART" id="SM00978">
    <property type="entry name" value="Tim44"/>
    <property type="match status" value="1"/>
</dbReference>
<feature type="compositionally biased region" description="Basic and acidic residues" evidence="7">
    <location>
        <begin position="150"/>
        <end position="159"/>
    </location>
</feature>
<gene>
    <name evidence="9" type="ORF">CBR_g30902</name>
</gene>
<dbReference type="Gene3D" id="3.10.450.240">
    <property type="match status" value="1"/>
</dbReference>
<evidence type="ECO:0000256" key="2">
    <source>
        <dbReference type="ARBA" id="ARBA00009597"/>
    </source>
</evidence>
<sequence length="497" mass="55976">MLLSASRKAAAHVARGLAVRARRSNDVGQLVFCYHHRLRRPGQRCYPAAPARELSIFRDIAQRVKGEIERNPELKKSIEELKEKTGDITTRTKEQTGQAAQVIQEFKKKIDAAREGAGSRAKLAADTLKGKVSEATEQVKVTAQSLKQQLSEKQHEKVDAASGVGSGDGKAGGEDRAQEESHSSTGAGTSGSSYAEQAKQRVAWAQSKAMDILAKMQETKAVDSIRKGVLFVKDELTRSGRRVEIPRQPTYEGETSSRTEIATVQKKLSPWEARWEKFKQKYMDHPILKKAQVIKQHPVIAKSQEVAEDIRDAWETSDSPVVHKIQDMNETIFGETPQAAAMRVIRERDPYFSLPEFVQDVQRDLKPVLTAYLSGDIQALQKKCSKEVVQRCAAERKAMDYMGVTYLNKLLHISDVEVRETKMVGKDPTIILGFRTQQIYCVKDKHGNIKEGAEDDIHTVYYAWAMQQVPPDEMEEGEMQTRWRLREMQQLGMQAII</sequence>
<dbReference type="AlphaFoldDB" id="A0A388LDR1"/>
<accession>A0A388LDR1</accession>
<feature type="compositionally biased region" description="Low complexity" evidence="7">
    <location>
        <begin position="183"/>
        <end position="193"/>
    </location>
</feature>
<evidence type="ECO:0000259" key="8">
    <source>
        <dbReference type="SMART" id="SM00978"/>
    </source>
</evidence>
<keyword evidence="5" id="KW-0496">Mitochondrion</keyword>
<dbReference type="OMA" id="HTVFYLW"/>
<evidence type="ECO:0000256" key="1">
    <source>
        <dbReference type="ARBA" id="ARBA00004273"/>
    </source>
</evidence>
<dbReference type="PANTHER" id="PTHR10721:SF1">
    <property type="entry name" value="MITOCHONDRIAL IMPORT INNER MEMBRANE TRANSLOCASE SUBUNIT TIM44"/>
    <property type="match status" value="1"/>
</dbReference>
<name>A0A388LDR1_CHABU</name>
<evidence type="ECO:0000313" key="10">
    <source>
        <dbReference type="Proteomes" id="UP000265515"/>
    </source>
</evidence>
<feature type="compositionally biased region" description="Basic and acidic residues" evidence="7">
    <location>
        <begin position="171"/>
        <end position="182"/>
    </location>
</feature>
<dbReference type="InterPro" id="IPR039544">
    <property type="entry name" value="Tim44-like"/>
</dbReference>
<feature type="region of interest" description="Disordered" evidence="7">
    <location>
        <begin position="146"/>
        <end position="194"/>
    </location>
</feature>
<dbReference type="Proteomes" id="UP000265515">
    <property type="component" value="Unassembled WGS sequence"/>
</dbReference>
<dbReference type="EMBL" id="BFEA01000346">
    <property type="protein sequence ID" value="GBG80438.1"/>
    <property type="molecule type" value="Genomic_DNA"/>
</dbReference>
<dbReference type="Pfam" id="PF04280">
    <property type="entry name" value="Tim44"/>
    <property type="match status" value="1"/>
</dbReference>
<evidence type="ECO:0000256" key="3">
    <source>
        <dbReference type="ARBA" id="ARBA00022792"/>
    </source>
</evidence>
<evidence type="ECO:0000256" key="6">
    <source>
        <dbReference type="ARBA" id="ARBA00023136"/>
    </source>
</evidence>
<comment type="subcellular location">
    <subcellularLocation>
        <location evidence="1">Mitochondrion inner membrane</location>
    </subcellularLocation>
</comment>
<reference evidence="9 10" key="1">
    <citation type="journal article" date="2018" name="Cell">
        <title>The Chara Genome: Secondary Complexity and Implications for Plant Terrestrialization.</title>
        <authorList>
            <person name="Nishiyama T."/>
            <person name="Sakayama H."/>
            <person name="Vries J.D."/>
            <person name="Buschmann H."/>
            <person name="Saint-Marcoux D."/>
            <person name="Ullrich K.K."/>
            <person name="Haas F.B."/>
            <person name="Vanderstraeten L."/>
            <person name="Becker D."/>
            <person name="Lang D."/>
            <person name="Vosolsobe S."/>
            <person name="Rombauts S."/>
            <person name="Wilhelmsson P.K.I."/>
            <person name="Janitza P."/>
            <person name="Kern R."/>
            <person name="Heyl A."/>
            <person name="Rumpler F."/>
            <person name="Villalobos L.I.A.C."/>
            <person name="Clay J.M."/>
            <person name="Skokan R."/>
            <person name="Toyoda A."/>
            <person name="Suzuki Y."/>
            <person name="Kagoshima H."/>
            <person name="Schijlen E."/>
            <person name="Tajeshwar N."/>
            <person name="Catarino B."/>
            <person name="Hetherington A.J."/>
            <person name="Saltykova A."/>
            <person name="Bonnot C."/>
            <person name="Breuninger H."/>
            <person name="Symeonidi A."/>
            <person name="Radhakrishnan G.V."/>
            <person name="Van Nieuwerburgh F."/>
            <person name="Deforce D."/>
            <person name="Chang C."/>
            <person name="Karol K.G."/>
            <person name="Hedrich R."/>
            <person name="Ulvskov P."/>
            <person name="Glockner G."/>
            <person name="Delwiche C.F."/>
            <person name="Petrasek J."/>
            <person name="Van de Peer Y."/>
            <person name="Friml J."/>
            <person name="Beilby M."/>
            <person name="Dolan L."/>
            <person name="Kohara Y."/>
            <person name="Sugano S."/>
            <person name="Fujiyama A."/>
            <person name="Delaux P.-M."/>
            <person name="Quint M."/>
            <person name="TheiBen G."/>
            <person name="Hagemann M."/>
            <person name="Harholt J."/>
            <person name="Dunand C."/>
            <person name="Zachgo S."/>
            <person name="Langdale J."/>
            <person name="Maumus F."/>
            <person name="Straeten D.V.D."/>
            <person name="Gould S.B."/>
            <person name="Rensing S.A."/>
        </authorList>
    </citation>
    <scope>NUCLEOTIDE SEQUENCE [LARGE SCALE GENOMIC DNA]</scope>
    <source>
        <strain evidence="9 10">S276</strain>
    </source>
</reference>
<dbReference type="GO" id="GO:0051087">
    <property type="term" value="F:protein-folding chaperone binding"/>
    <property type="evidence" value="ECO:0007669"/>
    <property type="project" value="TreeGrafter"/>
</dbReference>
<dbReference type="SUPFAM" id="SSF54427">
    <property type="entry name" value="NTF2-like"/>
    <property type="match status" value="1"/>
</dbReference>
<comment type="similarity">
    <text evidence="2">Belongs to the Tim44 family.</text>
</comment>
<feature type="domain" description="Tim44-like" evidence="8">
    <location>
        <begin position="338"/>
        <end position="490"/>
    </location>
</feature>
<organism evidence="9 10">
    <name type="scientific">Chara braunii</name>
    <name type="common">Braun's stonewort</name>
    <dbReference type="NCBI Taxonomy" id="69332"/>
    <lineage>
        <taxon>Eukaryota</taxon>
        <taxon>Viridiplantae</taxon>
        <taxon>Streptophyta</taxon>
        <taxon>Charophyceae</taxon>
        <taxon>Charales</taxon>
        <taxon>Characeae</taxon>
        <taxon>Chara</taxon>
    </lineage>
</organism>
<comment type="caution">
    <text evidence="9">The sequence shown here is derived from an EMBL/GenBank/DDBJ whole genome shotgun (WGS) entry which is preliminary data.</text>
</comment>
<dbReference type="STRING" id="69332.A0A388LDR1"/>
<keyword evidence="4" id="KW-0809">Transit peptide</keyword>
<dbReference type="GO" id="GO:0030150">
    <property type="term" value="P:protein import into mitochondrial matrix"/>
    <property type="evidence" value="ECO:0007669"/>
    <property type="project" value="TreeGrafter"/>
</dbReference>
<evidence type="ECO:0000256" key="5">
    <source>
        <dbReference type="ARBA" id="ARBA00023128"/>
    </source>
</evidence>
<evidence type="ECO:0000313" key="9">
    <source>
        <dbReference type="EMBL" id="GBG80438.1"/>
    </source>
</evidence>
<dbReference type="OrthoDB" id="10265990at2759"/>
<dbReference type="Gramene" id="GBG80438">
    <property type="protein sequence ID" value="GBG80438"/>
    <property type="gene ID" value="CBR_g30902"/>
</dbReference>
<keyword evidence="3" id="KW-0999">Mitochondrion inner membrane</keyword>
<proteinExistence type="inferred from homology"/>
<protein>
    <recommendedName>
        <fullName evidence="8">Tim44-like domain-containing protein</fullName>
    </recommendedName>
</protein>
<evidence type="ECO:0000256" key="4">
    <source>
        <dbReference type="ARBA" id="ARBA00022946"/>
    </source>
</evidence>
<dbReference type="InterPro" id="IPR007379">
    <property type="entry name" value="Tim44-like_dom"/>
</dbReference>
<keyword evidence="6" id="KW-0472">Membrane</keyword>
<dbReference type="GO" id="GO:0005743">
    <property type="term" value="C:mitochondrial inner membrane"/>
    <property type="evidence" value="ECO:0007669"/>
    <property type="project" value="UniProtKB-SubCell"/>
</dbReference>
<evidence type="ECO:0000256" key="7">
    <source>
        <dbReference type="SAM" id="MobiDB-lite"/>
    </source>
</evidence>
<dbReference type="PANTHER" id="PTHR10721">
    <property type="entry name" value="MITOCHONDRIAL IMPORT INNER MEMBRANE TRANSLOCASE SUBUNIT TIM44"/>
    <property type="match status" value="1"/>
</dbReference>
<keyword evidence="10" id="KW-1185">Reference proteome</keyword>